<dbReference type="InterPro" id="IPR000873">
    <property type="entry name" value="AMP-dep_synth/lig_dom"/>
</dbReference>
<organism evidence="2 3">
    <name type="scientific">Dyadobacter jejuensis</name>
    <dbReference type="NCBI Taxonomy" id="1082580"/>
    <lineage>
        <taxon>Bacteria</taxon>
        <taxon>Pseudomonadati</taxon>
        <taxon>Bacteroidota</taxon>
        <taxon>Cytophagia</taxon>
        <taxon>Cytophagales</taxon>
        <taxon>Spirosomataceae</taxon>
        <taxon>Dyadobacter</taxon>
    </lineage>
</organism>
<dbReference type="GO" id="GO:0016874">
    <property type="term" value="F:ligase activity"/>
    <property type="evidence" value="ECO:0007669"/>
    <property type="project" value="UniProtKB-KW"/>
</dbReference>
<dbReference type="AlphaFoldDB" id="A0A316ALQ0"/>
<dbReference type="Gene3D" id="3.40.50.12780">
    <property type="entry name" value="N-terminal domain of ligase-like"/>
    <property type="match status" value="1"/>
</dbReference>
<feature type="domain" description="AMP-dependent synthetase/ligase" evidence="1">
    <location>
        <begin position="71"/>
        <end position="282"/>
    </location>
</feature>
<keyword evidence="3" id="KW-1185">Reference proteome</keyword>
<sequence length="420" mass="47177">MDIGDYKAQQTQKLNELIRYLGKESPYYRRIFQEFQLDSNRPITLEELSDFPFTTKDDLARYNDDFLCVPKTAVADFVTTSGTLSDPVAFYLTDADIERLANNEAASFHCAGGSEKDIYQLMTTIDKRFMAGLAYWMGARRLGAGMVRVGPGAPYLQWESIQRFSPTVLIAIPSFIPKLIAYAVENGIDYKNSSVKAIICIGEPIRQADFSLNELGKRIAGEWDVQLFSTYASTEMGAAFTECAEGKGGHLNPNLLVLEVVDDYGVPVADGALGEVVVSTLGVEGMPLLRYRTGDLCHVHYSPCSCGRPGPRLGPVVGRKQQMIKFKGTTIFPPALFDVLDMVKEIDLYQIVVSKDNYGNDEVTILLSMDLQRDDFRNMLLSLFKSRLRVTPYLSFITTDELSFRLYKQEKRKPEKLIYL</sequence>
<comment type="caution">
    <text evidence="2">The sequence shown here is derived from an EMBL/GenBank/DDBJ whole genome shotgun (WGS) entry which is preliminary data.</text>
</comment>
<reference evidence="2 3" key="1">
    <citation type="submission" date="2018-03" db="EMBL/GenBank/DDBJ databases">
        <title>Genomic Encyclopedia of Archaeal and Bacterial Type Strains, Phase II (KMG-II): from individual species to whole genera.</title>
        <authorList>
            <person name="Goeker M."/>
        </authorList>
    </citation>
    <scope>NUCLEOTIDE SEQUENCE [LARGE SCALE GENOMIC DNA]</scope>
    <source>
        <strain evidence="2 3">DSM 100346</strain>
    </source>
</reference>
<keyword evidence="2" id="KW-0436">Ligase</keyword>
<dbReference type="Proteomes" id="UP000245880">
    <property type="component" value="Unassembled WGS sequence"/>
</dbReference>
<dbReference type="SUPFAM" id="SSF56801">
    <property type="entry name" value="Acetyl-CoA synthetase-like"/>
    <property type="match status" value="1"/>
</dbReference>
<dbReference type="OrthoDB" id="580775at2"/>
<name>A0A316ALQ0_9BACT</name>
<accession>A0A316ALQ0</accession>
<dbReference type="InterPro" id="IPR042099">
    <property type="entry name" value="ANL_N_sf"/>
</dbReference>
<gene>
    <name evidence="2" type="ORF">CLV98_104366</name>
</gene>
<protein>
    <submittedName>
        <fullName evidence="2">Phenylacetate-CoA ligase</fullName>
    </submittedName>
</protein>
<evidence type="ECO:0000313" key="3">
    <source>
        <dbReference type="Proteomes" id="UP000245880"/>
    </source>
</evidence>
<dbReference type="RefSeq" id="WP_109674345.1">
    <property type="nucleotide sequence ID" value="NZ_QGDT01000004.1"/>
</dbReference>
<dbReference type="Pfam" id="PF00501">
    <property type="entry name" value="AMP-binding"/>
    <property type="match status" value="1"/>
</dbReference>
<evidence type="ECO:0000313" key="2">
    <source>
        <dbReference type="EMBL" id="PWJ58506.1"/>
    </source>
</evidence>
<evidence type="ECO:0000259" key="1">
    <source>
        <dbReference type="Pfam" id="PF00501"/>
    </source>
</evidence>
<dbReference type="PANTHER" id="PTHR43845:SF1">
    <property type="entry name" value="BLR5969 PROTEIN"/>
    <property type="match status" value="1"/>
</dbReference>
<dbReference type="EMBL" id="QGDT01000004">
    <property type="protein sequence ID" value="PWJ58506.1"/>
    <property type="molecule type" value="Genomic_DNA"/>
</dbReference>
<dbReference type="PANTHER" id="PTHR43845">
    <property type="entry name" value="BLR5969 PROTEIN"/>
    <property type="match status" value="1"/>
</dbReference>
<proteinExistence type="predicted"/>